<organism evidence="2 3">
    <name type="scientific">Petrolisthes cinctipes</name>
    <name type="common">Flat porcelain crab</name>
    <dbReference type="NCBI Taxonomy" id="88211"/>
    <lineage>
        <taxon>Eukaryota</taxon>
        <taxon>Metazoa</taxon>
        <taxon>Ecdysozoa</taxon>
        <taxon>Arthropoda</taxon>
        <taxon>Crustacea</taxon>
        <taxon>Multicrustacea</taxon>
        <taxon>Malacostraca</taxon>
        <taxon>Eumalacostraca</taxon>
        <taxon>Eucarida</taxon>
        <taxon>Decapoda</taxon>
        <taxon>Pleocyemata</taxon>
        <taxon>Anomura</taxon>
        <taxon>Galatheoidea</taxon>
        <taxon>Porcellanidae</taxon>
        <taxon>Petrolisthes</taxon>
    </lineage>
</organism>
<reference evidence="2" key="1">
    <citation type="submission" date="2023-10" db="EMBL/GenBank/DDBJ databases">
        <title>Genome assemblies of two species of porcelain crab, Petrolisthes cinctipes and Petrolisthes manimaculis (Anomura: Porcellanidae).</title>
        <authorList>
            <person name="Angst P."/>
        </authorList>
    </citation>
    <scope>NUCLEOTIDE SEQUENCE</scope>
    <source>
        <strain evidence="2">PB745_01</strain>
        <tissue evidence="2">Gill</tissue>
    </source>
</reference>
<evidence type="ECO:0000256" key="1">
    <source>
        <dbReference type="SAM" id="MobiDB-lite"/>
    </source>
</evidence>
<feature type="region of interest" description="Disordered" evidence="1">
    <location>
        <begin position="104"/>
        <end position="188"/>
    </location>
</feature>
<gene>
    <name evidence="2" type="ORF">Pcinc_043518</name>
</gene>
<dbReference type="PRINTS" id="PR01217">
    <property type="entry name" value="PRICHEXTENSN"/>
</dbReference>
<dbReference type="Proteomes" id="UP001286313">
    <property type="component" value="Unassembled WGS sequence"/>
</dbReference>
<proteinExistence type="predicted"/>
<dbReference type="EMBL" id="JAWQEG010008737">
    <property type="protein sequence ID" value="KAK3849737.1"/>
    <property type="molecule type" value="Genomic_DNA"/>
</dbReference>
<evidence type="ECO:0000313" key="2">
    <source>
        <dbReference type="EMBL" id="KAK3849737.1"/>
    </source>
</evidence>
<evidence type="ECO:0000313" key="3">
    <source>
        <dbReference type="Proteomes" id="UP001286313"/>
    </source>
</evidence>
<feature type="compositionally biased region" description="Polar residues" evidence="1">
    <location>
        <begin position="104"/>
        <end position="116"/>
    </location>
</feature>
<comment type="caution">
    <text evidence="2">The sequence shown here is derived from an EMBL/GenBank/DDBJ whole genome shotgun (WGS) entry which is preliminary data.</text>
</comment>
<name>A0AAE1BGH8_PETCI</name>
<sequence>MEVVEAMNESRGSCSYFRFPPSLARFRPSVCPSTQLPTHTTRLSHPLLPPTHRFPPSLAPFRPPSYPPTPAFYTSRLSLPPTPSTHTQIPALARSLPSIRQSTQLPTHTTRLSHPNNPLPSVHPATHPHQQALPPISFHPHTDSHPNPLQSVHPIPFSPSTQPPSVHPPNPASHPLTPAGSPTHPPTHTYIFPSTRSILPFPPIPLHPSTWYTVHLFHFSLSILSTQPAHTRPFHHK</sequence>
<keyword evidence="3" id="KW-1185">Reference proteome</keyword>
<feature type="compositionally biased region" description="Pro residues" evidence="1">
    <location>
        <begin position="161"/>
        <end position="172"/>
    </location>
</feature>
<protein>
    <submittedName>
        <fullName evidence="2">Uncharacterized protein</fullName>
    </submittedName>
</protein>
<dbReference type="AlphaFoldDB" id="A0AAE1BGH8"/>
<accession>A0AAE1BGH8</accession>